<sequence>MHPAGPHVYEGAISIIGETRQAIRRLLKARAFAIPVVLTLGLGIGAVTSIYSVVHDIVLSPLPYPDSRRLVWVDHGAVGLDVERGLTLTKGLYVHYSEESRTLQRLAIYDEENVSLAGEGEPERVRAARATHTLFTALRVTPALGRAFDATEDRPGGRHVVILDHSLWTRRFGADTSTIGKTVRIDGAPHEVIGVMPRGFHFPGPDIELWRPLIVEPISSELGSFSKRAIGRLAPNATPELARSELQTLIGRLDERFPDELARRLVNDVALRARVVALKDRVVGDMGQVLWILLGSVAVLLLIACVNVANLFLVRAEEGRREVAVRTALGAGYGRLVRHFFVEAIVLAVLGGVVALALAAAGLRLLSSFGPEMLPRLHEVGLDLSTFAFTALVALAAAVFFALIPLSVTRAGRLADALRAGGRGASSGRRGRRARTLLVVGQVAMALTLLIGALLMARSYWNLRNVDPGFEPDRVLTFQIGLNESQHPTRAGAVAFHRHVTDRLANLPGVESVGLTTCLPLCGSWSGSELAVEGRTLPPGVIAPVVAIRRVSAGYFETLKIELKEGRTLRREDLERRSGAAVVSARLATLYWPDRDPIGQRIYHGDEANPAWYTVVGVVNDLPIRELGEPAAPTLYLPLLHRHGAEGPLPYTLSYALRSTVPPTSLAGAIRAKIAGLDPDLPIAGLKTLERIVVEAGTRMAFSMTMLLVAATLALALGAVGIYGVVAYAVRRRRQEIGVRLALGARAADVQRLVLWQSAIVVSSGLAVGILASFGLTRLLRSLLFELSPLDPVSFAVAVAVLLAAALAGTCLPVRRAATVDPMETLRTE</sequence>
<feature type="transmembrane region" description="Helical" evidence="7">
    <location>
        <begin position="289"/>
        <end position="313"/>
    </location>
</feature>
<keyword evidence="4 7" id="KW-1133">Transmembrane helix</keyword>
<feature type="transmembrane region" description="Helical" evidence="7">
    <location>
        <begin position="706"/>
        <end position="730"/>
    </location>
</feature>
<evidence type="ECO:0000256" key="4">
    <source>
        <dbReference type="ARBA" id="ARBA00022989"/>
    </source>
</evidence>
<feature type="domain" description="ABC3 transporter permease C-terminal" evidence="8">
    <location>
        <begin position="709"/>
        <end position="822"/>
    </location>
</feature>
<dbReference type="PANTHER" id="PTHR30572:SF4">
    <property type="entry name" value="ABC TRANSPORTER PERMEASE YTRF"/>
    <property type="match status" value="1"/>
</dbReference>
<evidence type="ECO:0000256" key="3">
    <source>
        <dbReference type="ARBA" id="ARBA00022692"/>
    </source>
</evidence>
<evidence type="ECO:0000259" key="8">
    <source>
        <dbReference type="Pfam" id="PF02687"/>
    </source>
</evidence>
<dbReference type="Proteomes" id="UP000702544">
    <property type="component" value="Unassembled WGS sequence"/>
</dbReference>
<dbReference type="PANTHER" id="PTHR30572">
    <property type="entry name" value="MEMBRANE COMPONENT OF TRANSPORTER-RELATED"/>
    <property type="match status" value="1"/>
</dbReference>
<feature type="transmembrane region" description="Helical" evidence="7">
    <location>
        <begin position="437"/>
        <end position="461"/>
    </location>
</feature>
<evidence type="ECO:0000256" key="2">
    <source>
        <dbReference type="ARBA" id="ARBA00022475"/>
    </source>
</evidence>
<evidence type="ECO:0000256" key="6">
    <source>
        <dbReference type="ARBA" id="ARBA00038076"/>
    </source>
</evidence>
<evidence type="ECO:0000256" key="1">
    <source>
        <dbReference type="ARBA" id="ARBA00004651"/>
    </source>
</evidence>
<keyword evidence="3 7" id="KW-0812">Transmembrane</keyword>
<feature type="transmembrane region" description="Helical" evidence="7">
    <location>
        <begin position="753"/>
        <end position="775"/>
    </location>
</feature>
<comment type="subcellular location">
    <subcellularLocation>
        <location evidence="1">Cell membrane</location>
        <topology evidence="1">Multi-pass membrane protein</topology>
    </subcellularLocation>
</comment>
<feature type="domain" description="ABC3 transporter permease C-terminal" evidence="8">
    <location>
        <begin position="297"/>
        <end position="408"/>
    </location>
</feature>
<dbReference type="GO" id="GO:0022857">
    <property type="term" value="F:transmembrane transporter activity"/>
    <property type="evidence" value="ECO:0007669"/>
    <property type="project" value="TreeGrafter"/>
</dbReference>
<evidence type="ECO:0000259" key="9">
    <source>
        <dbReference type="Pfam" id="PF12704"/>
    </source>
</evidence>
<comment type="caution">
    <text evidence="10">The sequence shown here is derived from an EMBL/GenBank/DDBJ whole genome shotgun (WGS) entry which is preliminary data.</text>
</comment>
<dbReference type="InterPro" id="IPR025857">
    <property type="entry name" value="MacB_PCD"/>
</dbReference>
<proteinExistence type="inferred from homology"/>
<feature type="transmembrane region" description="Helical" evidence="7">
    <location>
        <begin position="386"/>
        <end position="404"/>
    </location>
</feature>
<protein>
    <submittedName>
        <fullName evidence="10">ABC transporter permease</fullName>
    </submittedName>
</protein>
<dbReference type="EMBL" id="JAACAK010000002">
    <property type="protein sequence ID" value="NIR73561.1"/>
    <property type="molecule type" value="Genomic_DNA"/>
</dbReference>
<name>A0AAE5C7L7_9BACT</name>
<evidence type="ECO:0000256" key="7">
    <source>
        <dbReference type="SAM" id="Phobius"/>
    </source>
</evidence>
<dbReference type="InterPro" id="IPR003838">
    <property type="entry name" value="ABC3_permease_C"/>
</dbReference>
<feature type="domain" description="MacB-like periplasmic core" evidence="9">
    <location>
        <begin position="506"/>
        <end position="640"/>
    </location>
</feature>
<evidence type="ECO:0000313" key="11">
    <source>
        <dbReference type="Proteomes" id="UP000702544"/>
    </source>
</evidence>
<dbReference type="Pfam" id="PF02687">
    <property type="entry name" value="FtsX"/>
    <property type="match status" value="2"/>
</dbReference>
<dbReference type="AlphaFoldDB" id="A0AAE5C7L7"/>
<keyword evidence="2" id="KW-1003">Cell membrane</keyword>
<feature type="domain" description="MacB-like periplasmic core" evidence="9">
    <location>
        <begin position="37"/>
        <end position="248"/>
    </location>
</feature>
<accession>A0AAE5C7L7</accession>
<comment type="similarity">
    <text evidence="6">Belongs to the ABC-4 integral membrane protein family.</text>
</comment>
<dbReference type="NCBIfam" id="TIGR03434">
    <property type="entry name" value="ADOP"/>
    <property type="match status" value="1"/>
</dbReference>
<dbReference type="GO" id="GO:0005886">
    <property type="term" value="C:plasma membrane"/>
    <property type="evidence" value="ECO:0007669"/>
    <property type="project" value="UniProtKB-SubCell"/>
</dbReference>
<keyword evidence="5 7" id="KW-0472">Membrane</keyword>
<feature type="transmembrane region" description="Helical" evidence="7">
    <location>
        <begin position="31"/>
        <end position="54"/>
    </location>
</feature>
<feature type="transmembrane region" description="Helical" evidence="7">
    <location>
        <begin position="344"/>
        <end position="366"/>
    </location>
</feature>
<reference evidence="10 11" key="1">
    <citation type="submission" date="2020-01" db="EMBL/GenBank/DDBJ databases">
        <title>Genomes assembled from Gulf of Kutch pelagic sediment metagenomes.</title>
        <authorList>
            <person name="Chandrashekar M."/>
            <person name="Mahajan M.S."/>
            <person name="Dave K.J."/>
            <person name="Vatsa P."/>
            <person name="Nathani N.M."/>
        </authorList>
    </citation>
    <scope>NUCLEOTIDE SEQUENCE [LARGE SCALE GENOMIC DNA]</scope>
    <source>
        <strain evidence="10">KS3-K002</strain>
    </source>
</reference>
<organism evidence="10 11">
    <name type="scientific">Candidatus Kutchimonas denitrificans</name>
    <dbReference type="NCBI Taxonomy" id="3056748"/>
    <lineage>
        <taxon>Bacteria</taxon>
        <taxon>Pseudomonadati</taxon>
        <taxon>Gemmatimonadota</taxon>
        <taxon>Gemmatimonadia</taxon>
        <taxon>Candidatus Palauibacterales</taxon>
        <taxon>Candidatus Palauibacteraceae</taxon>
        <taxon>Candidatus Kutchimonas</taxon>
    </lineage>
</organism>
<evidence type="ECO:0000313" key="10">
    <source>
        <dbReference type="EMBL" id="NIR73561.1"/>
    </source>
</evidence>
<gene>
    <name evidence="10" type="ORF">GWO12_00370</name>
</gene>
<feature type="transmembrane region" description="Helical" evidence="7">
    <location>
        <begin position="795"/>
        <end position="814"/>
    </location>
</feature>
<dbReference type="InterPro" id="IPR017800">
    <property type="entry name" value="ADOP"/>
</dbReference>
<dbReference type="Pfam" id="PF12704">
    <property type="entry name" value="MacB_PCD"/>
    <property type="match status" value="2"/>
</dbReference>
<evidence type="ECO:0000256" key="5">
    <source>
        <dbReference type="ARBA" id="ARBA00023136"/>
    </source>
</evidence>
<dbReference type="InterPro" id="IPR050250">
    <property type="entry name" value="Macrolide_Exporter_MacB"/>
</dbReference>